<dbReference type="GO" id="GO:0016973">
    <property type="term" value="P:poly(A)+ mRNA export from nucleus"/>
    <property type="evidence" value="ECO:0007669"/>
    <property type="project" value="InterPro"/>
</dbReference>
<evidence type="ECO:0000256" key="11">
    <source>
        <dbReference type="SAM" id="MobiDB-lite"/>
    </source>
</evidence>
<evidence type="ECO:0000256" key="8">
    <source>
        <dbReference type="ARBA" id="ARBA00023242"/>
    </source>
</evidence>
<evidence type="ECO:0000313" key="13">
    <source>
        <dbReference type="Proteomes" id="UP000244855"/>
    </source>
</evidence>
<dbReference type="AlphaFoldDB" id="A0A2V1EFP1"/>
<keyword evidence="8" id="KW-0539">Nucleus</keyword>
<dbReference type="GO" id="GO:0044614">
    <property type="term" value="C:nuclear pore cytoplasmic filaments"/>
    <property type="evidence" value="ECO:0007669"/>
    <property type="project" value="TreeGrafter"/>
</dbReference>
<keyword evidence="5" id="KW-0653">Protein transport</keyword>
<keyword evidence="3" id="KW-0813">Transport</keyword>
<evidence type="ECO:0000313" key="12">
    <source>
        <dbReference type="EMBL" id="PVI08564.1"/>
    </source>
</evidence>
<dbReference type="InterPro" id="IPR012476">
    <property type="entry name" value="GLE1"/>
</dbReference>
<evidence type="ECO:0000256" key="6">
    <source>
        <dbReference type="ARBA" id="ARBA00023010"/>
    </source>
</evidence>
<keyword evidence="6" id="KW-0811">Translocation</keyword>
<feature type="region of interest" description="Disordered" evidence="11">
    <location>
        <begin position="1"/>
        <end position="53"/>
    </location>
</feature>
<dbReference type="GO" id="GO:0015031">
    <property type="term" value="P:protein transport"/>
    <property type="evidence" value="ECO:0007669"/>
    <property type="project" value="UniProtKB-KW"/>
</dbReference>
<dbReference type="STRING" id="97972.A0A2V1EFP1"/>
<dbReference type="Proteomes" id="UP000244855">
    <property type="component" value="Unassembled WGS sequence"/>
</dbReference>
<evidence type="ECO:0000256" key="1">
    <source>
        <dbReference type="ARBA" id="ARBA00004567"/>
    </source>
</evidence>
<dbReference type="EMBL" id="KZ805300">
    <property type="protein sequence ID" value="PVI08564.1"/>
    <property type="molecule type" value="Genomic_DNA"/>
</dbReference>
<dbReference type="GO" id="GO:0005543">
    <property type="term" value="F:phospholipid binding"/>
    <property type="evidence" value="ECO:0007669"/>
    <property type="project" value="TreeGrafter"/>
</dbReference>
<keyword evidence="4" id="KW-0509">mRNA transport</keyword>
<evidence type="ECO:0000256" key="9">
    <source>
        <dbReference type="ARBA" id="ARBA00026227"/>
    </source>
</evidence>
<feature type="compositionally biased region" description="Low complexity" evidence="11">
    <location>
        <begin position="1"/>
        <end position="22"/>
    </location>
</feature>
<comment type="similarity">
    <text evidence="2">Belongs to the GLE1 family.</text>
</comment>
<evidence type="ECO:0000256" key="10">
    <source>
        <dbReference type="ARBA" id="ARBA00029983"/>
    </source>
</evidence>
<name>A0A2V1EFP1_9PLEO</name>
<dbReference type="PANTHER" id="PTHR12960:SF0">
    <property type="entry name" value="MRNA EXPORT FACTOR GLE1"/>
    <property type="match status" value="1"/>
</dbReference>
<keyword evidence="7" id="KW-0906">Nuclear pore complex</keyword>
<gene>
    <name evidence="12" type="ORF">DM02DRAFT_607949</name>
</gene>
<feature type="region of interest" description="Disordered" evidence="11">
    <location>
        <begin position="160"/>
        <end position="183"/>
    </location>
</feature>
<sequence>MHIKSSGTSSSSMNTSTSLGSSWLDGSPSRQSPNRHGRHTPRGSLIRDLNESPSRKAQIEFNLMLNRNDRDFHERLDKAAAERAKIHDEQLAKAAQEHLRIQEGAKLEMERLLLEQEQEQLRRAEAQQRELDRLRQEKAQQEAEIQRRRLEAKKQEEELARQAAERQRQIQEAETRAKAQREQEAIALRQREAAEKKSKEESVAAAAAAAAAQAKTIVQPQPQVQPKPITSLVPGQPSASTSSAAGVEELHRKYIALHARMKAFRKEFAEEAKKPGHPLKQYVGDARRALRLRLGQISVDRKSSQNAINHIRNECFNVALNTPGPTVDIRPYLVSQQLNAEQEAQPQYPAFLLYIWIIFQKSVIQAWTSEADTEGGVALQEVGLITASLFADKTYMFNGAVPMVDIMLAKLHRRCPILFGIRGNTSTKEGVTNLGLDRYRQDENAYARSVTGVSAGYASLCLRQFKGKEPPFPMVNYWRSVALVINTPSNDIYSGHYYALKGLLRDFTQKFLLYYGVAAKAVLRRATTEFPNRALRDRPGVAIAADLVRVLADSWKKKHNLVIG</sequence>
<proteinExistence type="inferred from homology"/>
<dbReference type="GO" id="GO:0031369">
    <property type="term" value="F:translation initiation factor binding"/>
    <property type="evidence" value="ECO:0007669"/>
    <property type="project" value="TreeGrafter"/>
</dbReference>
<protein>
    <recommendedName>
        <fullName evidence="9">mRNA export factor GLE1</fullName>
    </recommendedName>
    <alternativeName>
        <fullName evidence="10">Nucleoporin GLE1</fullName>
    </alternativeName>
</protein>
<dbReference type="GO" id="GO:0005737">
    <property type="term" value="C:cytoplasm"/>
    <property type="evidence" value="ECO:0007669"/>
    <property type="project" value="TreeGrafter"/>
</dbReference>
<evidence type="ECO:0000256" key="4">
    <source>
        <dbReference type="ARBA" id="ARBA00022816"/>
    </source>
</evidence>
<organism evidence="12 13">
    <name type="scientific">Periconia macrospinosa</name>
    <dbReference type="NCBI Taxonomy" id="97972"/>
    <lineage>
        <taxon>Eukaryota</taxon>
        <taxon>Fungi</taxon>
        <taxon>Dikarya</taxon>
        <taxon>Ascomycota</taxon>
        <taxon>Pezizomycotina</taxon>
        <taxon>Dothideomycetes</taxon>
        <taxon>Pleosporomycetidae</taxon>
        <taxon>Pleosporales</taxon>
        <taxon>Massarineae</taxon>
        <taxon>Periconiaceae</taxon>
        <taxon>Periconia</taxon>
    </lineage>
</organism>
<dbReference type="InterPro" id="IPR038506">
    <property type="entry name" value="GLE1-like_sf"/>
</dbReference>
<dbReference type="PANTHER" id="PTHR12960">
    <property type="entry name" value="GLE-1-RELATED"/>
    <property type="match status" value="1"/>
</dbReference>
<dbReference type="Gene3D" id="1.25.40.510">
    <property type="entry name" value="GLE1-like"/>
    <property type="match status" value="1"/>
</dbReference>
<dbReference type="OrthoDB" id="420884at2759"/>
<evidence type="ECO:0000256" key="2">
    <source>
        <dbReference type="ARBA" id="ARBA00011056"/>
    </source>
</evidence>
<dbReference type="Pfam" id="PF07817">
    <property type="entry name" value="GLE1"/>
    <property type="match status" value="1"/>
</dbReference>
<comment type="subcellular location">
    <subcellularLocation>
        <location evidence="1">Nucleus</location>
        <location evidence="1">Nuclear pore complex</location>
    </subcellularLocation>
</comment>
<keyword evidence="13" id="KW-1185">Reference proteome</keyword>
<evidence type="ECO:0000256" key="3">
    <source>
        <dbReference type="ARBA" id="ARBA00022448"/>
    </source>
</evidence>
<evidence type="ECO:0000256" key="5">
    <source>
        <dbReference type="ARBA" id="ARBA00022927"/>
    </source>
</evidence>
<dbReference type="GO" id="GO:0000822">
    <property type="term" value="F:inositol hexakisphosphate binding"/>
    <property type="evidence" value="ECO:0007669"/>
    <property type="project" value="TreeGrafter"/>
</dbReference>
<reference evidence="12 13" key="1">
    <citation type="journal article" date="2018" name="Sci. Rep.">
        <title>Comparative genomics provides insights into the lifestyle and reveals functional heterogeneity of dark septate endophytic fungi.</title>
        <authorList>
            <person name="Knapp D.G."/>
            <person name="Nemeth J.B."/>
            <person name="Barry K."/>
            <person name="Hainaut M."/>
            <person name="Henrissat B."/>
            <person name="Johnson J."/>
            <person name="Kuo A."/>
            <person name="Lim J.H.P."/>
            <person name="Lipzen A."/>
            <person name="Nolan M."/>
            <person name="Ohm R.A."/>
            <person name="Tamas L."/>
            <person name="Grigoriev I.V."/>
            <person name="Spatafora J.W."/>
            <person name="Nagy L.G."/>
            <person name="Kovacs G.M."/>
        </authorList>
    </citation>
    <scope>NUCLEOTIDE SEQUENCE [LARGE SCALE GENOMIC DNA]</scope>
    <source>
        <strain evidence="12 13">DSE2036</strain>
    </source>
</reference>
<evidence type="ECO:0000256" key="7">
    <source>
        <dbReference type="ARBA" id="ARBA00023132"/>
    </source>
</evidence>
<accession>A0A2V1EFP1</accession>